<keyword evidence="1" id="KW-0472">Membrane</keyword>
<keyword evidence="1" id="KW-0812">Transmembrane</keyword>
<dbReference type="EMBL" id="GGEC01062540">
    <property type="protein sequence ID" value="MBX43024.1"/>
    <property type="molecule type" value="Transcribed_RNA"/>
</dbReference>
<protein>
    <submittedName>
        <fullName evidence="2">Uncharacterized protein</fullName>
    </submittedName>
</protein>
<proteinExistence type="predicted"/>
<accession>A0A2P2NKQ8</accession>
<reference evidence="2" key="1">
    <citation type="submission" date="2018-02" db="EMBL/GenBank/DDBJ databases">
        <title>Rhizophora mucronata_Transcriptome.</title>
        <authorList>
            <person name="Meera S.P."/>
            <person name="Sreeshan A."/>
            <person name="Augustine A."/>
        </authorList>
    </citation>
    <scope>NUCLEOTIDE SEQUENCE</scope>
    <source>
        <tissue evidence="2">Leaf</tissue>
    </source>
</reference>
<evidence type="ECO:0000313" key="2">
    <source>
        <dbReference type="EMBL" id="MBX43024.1"/>
    </source>
</evidence>
<evidence type="ECO:0000256" key="1">
    <source>
        <dbReference type="SAM" id="Phobius"/>
    </source>
</evidence>
<sequence length="36" mass="4247">MVESSMVVFSTTEHLARIGIQYWFFVSFALLSRVFF</sequence>
<dbReference type="AlphaFoldDB" id="A0A2P2NKQ8"/>
<name>A0A2P2NKQ8_RHIMU</name>
<keyword evidence="1" id="KW-1133">Transmembrane helix</keyword>
<organism evidence="2">
    <name type="scientific">Rhizophora mucronata</name>
    <name type="common">Asiatic mangrove</name>
    <dbReference type="NCBI Taxonomy" id="61149"/>
    <lineage>
        <taxon>Eukaryota</taxon>
        <taxon>Viridiplantae</taxon>
        <taxon>Streptophyta</taxon>
        <taxon>Embryophyta</taxon>
        <taxon>Tracheophyta</taxon>
        <taxon>Spermatophyta</taxon>
        <taxon>Magnoliopsida</taxon>
        <taxon>eudicotyledons</taxon>
        <taxon>Gunneridae</taxon>
        <taxon>Pentapetalae</taxon>
        <taxon>rosids</taxon>
        <taxon>fabids</taxon>
        <taxon>Malpighiales</taxon>
        <taxon>Rhizophoraceae</taxon>
        <taxon>Rhizophora</taxon>
    </lineage>
</organism>
<feature type="transmembrane region" description="Helical" evidence="1">
    <location>
        <begin position="15"/>
        <end position="35"/>
    </location>
</feature>